<dbReference type="InterPro" id="IPR057661">
    <property type="entry name" value="RsdA/BaiN/AoA(So)_Rossmann"/>
</dbReference>
<dbReference type="PANTHER" id="PTHR42887">
    <property type="entry name" value="OS12G0638800 PROTEIN"/>
    <property type="match status" value="1"/>
</dbReference>
<protein>
    <submittedName>
        <fullName evidence="6">NAD(P)/FAD-dependent oxidoreductase</fullName>
    </submittedName>
</protein>
<dbReference type="Pfam" id="PF03486">
    <property type="entry name" value="HI0933_like"/>
    <property type="match status" value="1"/>
</dbReference>
<evidence type="ECO:0000313" key="7">
    <source>
        <dbReference type="Proteomes" id="UP000647133"/>
    </source>
</evidence>
<dbReference type="InterPro" id="IPR036188">
    <property type="entry name" value="FAD/NAD-bd_sf"/>
</dbReference>
<dbReference type="PANTHER" id="PTHR42887:SF2">
    <property type="entry name" value="OS12G0638800 PROTEIN"/>
    <property type="match status" value="1"/>
</dbReference>
<keyword evidence="3" id="KW-0274">FAD</keyword>
<sequence>MLKIGVIGGGAAGFFAAIHAAKNGADVTIYEKTNKILSKVKISGGGRCNVTHAAFQVSKLIKNYPRGANFLKKAFKQFQVKDTVEWFESRGVKLKIEADGRMFPISDESQSIIDALSREAEILGVKVLLKSPVHKIEKNGDGFLLYLNERTTNVDRLIVTTGGSPKLESYKILADLGHTIEAPIPSLFTFNSPDAELRKLPGISVPDAYVRLEGTKLAYQGPLLITHWGISGPAVLKLSAFGAHWLHDHSYRANAHIRWNAALKEEEIRNELQTYKHKHPKRKVVSHQLFDLPKRLWEHLIDKSDISNSNTWMDINKKQINSLEQQIFCYILHVRGKTTFKEEFVTAGGVKLSEVDPTTMESRLVQHLYFAGEVLDLDGITGGFNFQAAWTTGFIAGVSPNLKI</sequence>
<organism evidence="6 7">
    <name type="scientific">Echinicola arenosa</name>
    <dbReference type="NCBI Taxonomy" id="2774144"/>
    <lineage>
        <taxon>Bacteria</taxon>
        <taxon>Pseudomonadati</taxon>
        <taxon>Bacteroidota</taxon>
        <taxon>Cytophagia</taxon>
        <taxon>Cytophagales</taxon>
        <taxon>Cyclobacteriaceae</taxon>
        <taxon>Echinicola</taxon>
    </lineage>
</organism>
<dbReference type="InterPro" id="IPR055178">
    <property type="entry name" value="RsdA/BaiN/AoA(So)-like_dom"/>
</dbReference>
<dbReference type="Gene3D" id="2.40.30.10">
    <property type="entry name" value="Translation factors"/>
    <property type="match status" value="1"/>
</dbReference>
<evidence type="ECO:0000259" key="4">
    <source>
        <dbReference type="Pfam" id="PF03486"/>
    </source>
</evidence>
<gene>
    <name evidence="6" type="ORF">IFO69_11730</name>
</gene>
<dbReference type="PRINTS" id="PR00411">
    <property type="entry name" value="PNDRDTASEI"/>
</dbReference>
<dbReference type="SUPFAM" id="SSF51905">
    <property type="entry name" value="FAD/NAD(P)-binding domain"/>
    <property type="match status" value="1"/>
</dbReference>
<feature type="domain" description="RsdA/BaiN/AoA(So)-like insert" evidence="5">
    <location>
        <begin position="185"/>
        <end position="345"/>
    </location>
</feature>
<evidence type="ECO:0000256" key="2">
    <source>
        <dbReference type="ARBA" id="ARBA00022630"/>
    </source>
</evidence>
<dbReference type="NCBIfam" id="TIGR00275">
    <property type="entry name" value="aminoacetone oxidase family FAD-binding enzyme"/>
    <property type="match status" value="1"/>
</dbReference>
<dbReference type="InterPro" id="IPR023166">
    <property type="entry name" value="BaiN-like_dom_sf"/>
</dbReference>
<comment type="caution">
    <text evidence="6">The sequence shown here is derived from an EMBL/GenBank/DDBJ whole genome shotgun (WGS) entry which is preliminary data.</text>
</comment>
<name>A0ABR9ALJ1_9BACT</name>
<dbReference type="Gene3D" id="3.50.50.60">
    <property type="entry name" value="FAD/NAD(P)-binding domain"/>
    <property type="match status" value="1"/>
</dbReference>
<dbReference type="Proteomes" id="UP000647133">
    <property type="component" value="Unassembled WGS sequence"/>
</dbReference>
<keyword evidence="2" id="KW-0285">Flavoprotein</keyword>
<dbReference type="Pfam" id="PF22780">
    <property type="entry name" value="HI0933_like_1st"/>
    <property type="match status" value="1"/>
</dbReference>
<dbReference type="SUPFAM" id="SSF160996">
    <property type="entry name" value="HI0933 insert domain-like"/>
    <property type="match status" value="1"/>
</dbReference>
<evidence type="ECO:0000259" key="5">
    <source>
        <dbReference type="Pfam" id="PF22780"/>
    </source>
</evidence>
<reference evidence="6 7" key="1">
    <citation type="submission" date="2020-09" db="EMBL/GenBank/DDBJ databases">
        <title>Echinicola sp. CAU 1574 isolated from sand of Sido Beach.</title>
        <authorList>
            <person name="Kim W."/>
        </authorList>
    </citation>
    <scope>NUCLEOTIDE SEQUENCE [LARGE SCALE GENOMIC DNA]</scope>
    <source>
        <strain evidence="6 7">CAU 1574</strain>
    </source>
</reference>
<accession>A0ABR9ALJ1</accession>
<dbReference type="RefSeq" id="WP_192010290.1">
    <property type="nucleotide sequence ID" value="NZ_JACYTQ010000003.1"/>
</dbReference>
<evidence type="ECO:0000313" key="6">
    <source>
        <dbReference type="EMBL" id="MBD8489414.1"/>
    </source>
</evidence>
<dbReference type="Gene3D" id="1.10.8.260">
    <property type="entry name" value="HI0933 insert domain-like"/>
    <property type="match status" value="1"/>
</dbReference>
<evidence type="ECO:0000256" key="3">
    <source>
        <dbReference type="ARBA" id="ARBA00022827"/>
    </source>
</evidence>
<keyword evidence="7" id="KW-1185">Reference proteome</keyword>
<dbReference type="PRINTS" id="PR00368">
    <property type="entry name" value="FADPNR"/>
</dbReference>
<evidence type="ECO:0000256" key="1">
    <source>
        <dbReference type="ARBA" id="ARBA00001974"/>
    </source>
</evidence>
<proteinExistence type="predicted"/>
<dbReference type="InterPro" id="IPR004792">
    <property type="entry name" value="BaiN-like"/>
</dbReference>
<dbReference type="EMBL" id="JACYTQ010000003">
    <property type="protein sequence ID" value="MBD8489414.1"/>
    <property type="molecule type" value="Genomic_DNA"/>
</dbReference>
<comment type="cofactor">
    <cofactor evidence="1">
        <name>FAD</name>
        <dbReference type="ChEBI" id="CHEBI:57692"/>
    </cofactor>
</comment>
<feature type="domain" description="RsdA/BaiN/AoA(So)-like Rossmann fold-like" evidence="4">
    <location>
        <begin position="4"/>
        <end position="397"/>
    </location>
</feature>